<dbReference type="GO" id="GO:0009279">
    <property type="term" value="C:cell outer membrane"/>
    <property type="evidence" value="ECO:0007669"/>
    <property type="project" value="TreeGrafter"/>
</dbReference>
<evidence type="ECO:0000256" key="5">
    <source>
        <dbReference type="RuleBase" id="RU003495"/>
    </source>
</evidence>
<feature type="region of interest" description="Disordered" evidence="6">
    <location>
        <begin position="333"/>
        <end position="377"/>
    </location>
</feature>
<keyword evidence="10" id="KW-1185">Reference proteome</keyword>
<feature type="domain" description="SPOR" evidence="8">
    <location>
        <begin position="391"/>
        <end position="470"/>
    </location>
</feature>
<comment type="subcellular location">
    <subcellularLocation>
        <location evidence="4">Cell membrane</location>
        <topology evidence="4">Lipid-anchor</topology>
    </subcellularLocation>
</comment>
<feature type="compositionally biased region" description="Basic and acidic residues" evidence="6">
    <location>
        <begin position="235"/>
        <end position="244"/>
    </location>
</feature>
<name>A0A371K0C6_9GAMM</name>
<keyword evidence="4" id="KW-0472">Membrane</keyword>
<accession>A0A371K0C6</accession>
<dbReference type="GO" id="GO:0008932">
    <property type="term" value="F:lytic endotransglycosylase activity"/>
    <property type="evidence" value="ECO:0007669"/>
    <property type="project" value="UniProtKB-UniRule"/>
</dbReference>
<dbReference type="OrthoDB" id="9779128at2"/>
<feature type="chain" id="PRO_5017094702" description="Endolytic peptidoglycan transglycosylase RlpA" evidence="7">
    <location>
        <begin position="20"/>
        <end position="470"/>
    </location>
</feature>
<evidence type="ECO:0000313" key="9">
    <source>
        <dbReference type="EMBL" id="RDZ27344.1"/>
    </source>
</evidence>
<keyword evidence="2 4" id="KW-0456">Lyase</keyword>
<dbReference type="SUPFAM" id="SSF110997">
    <property type="entry name" value="Sporulation related repeat"/>
    <property type="match status" value="1"/>
</dbReference>
<dbReference type="InterPro" id="IPR036908">
    <property type="entry name" value="RlpA-like_sf"/>
</dbReference>
<dbReference type="FunFam" id="2.40.40.10:FF:000003">
    <property type="entry name" value="Endolytic peptidoglycan transglycosylase RlpA"/>
    <property type="match status" value="1"/>
</dbReference>
<dbReference type="PANTHER" id="PTHR34183">
    <property type="entry name" value="ENDOLYTIC PEPTIDOGLYCAN TRANSGLYCOSYLASE RLPA"/>
    <property type="match status" value="1"/>
</dbReference>
<dbReference type="HAMAP" id="MF_02071">
    <property type="entry name" value="RlpA"/>
    <property type="match status" value="1"/>
</dbReference>
<dbReference type="InterPro" id="IPR009009">
    <property type="entry name" value="RlpA-like_DPBB"/>
</dbReference>
<dbReference type="EC" id="4.2.2.-" evidence="4"/>
<keyword evidence="4" id="KW-0564">Palmitate</keyword>
<comment type="function">
    <text evidence="4">Lytic transglycosylase with a strong preference for naked glycan strands that lack stem peptides.</text>
</comment>
<gene>
    <name evidence="4" type="primary">rlpA</name>
    <name evidence="9" type="ORF">DX914_14000</name>
</gene>
<dbReference type="InterPro" id="IPR007730">
    <property type="entry name" value="SPOR-like_dom"/>
</dbReference>
<dbReference type="Gene3D" id="2.40.40.10">
    <property type="entry name" value="RlpA-like domain"/>
    <property type="match status" value="1"/>
</dbReference>
<evidence type="ECO:0000256" key="6">
    <source>
        <dbReference type="SAM" id="MobiDB-lite"/>
    </source>
</evidence>
<dbReference type="NCBIfam" id="TIGR00413">
    <property type="entry name" value="rlpA"/>
    <property type="match status" value="1"/>
</dbReference>
<feature type="signal peptide" evidence="7">
    <location>
        <begin position="1"/>
        <end position="19"/>
    </location>
</feature>
<dbReference type="InterPro" id="IPR036680">
    <property type="entry name" value="SPOR-like_sf"/>
</dbReference>
<dbReference type="GO" id="GO:0005886">
    <property type="term" value="C:plasma membrane"/>
    <property type="evidence" value="ECO:0007669"/>
    <property type="project" value="UniProtKB-SubCell"/>
</dbReference>
<dbReference type="GO" id="GO:0042834">
    <property type="term" value="F:peptidoglycan binding"/>
    <property type="evidence" value="ECO:0007669"/>
    <property type="project" value="InterPro"/>
</dbReference>
<evidence type="ECO:0000256" key="2">
    <source>
        <dbReference type="ARBA" id="ARBA00023239"/>
    </source>
</evidence>
<dbReference type="SUPFAM" id="SSF50685">
    <property type="entry name" value="Barwin-like endoglucanases"/>
    <property type="match status" value="1"/>
</dbReference>
<feature type="compositionally biased region" description="Basic and acidic residues" evidence="6">
    <location>
        <begin position="344"/>
        <end position="358"/>
    </location>
</feature>
<evidence type="ECO:0000256" key="7">
    <source>
        <dbReference type="SAM" id="SignalP"/>
    </source>
</evidence>
<evidence type="ECO:0000313" key="10">
    <source>
        <dbReference type="Proteomes" id="UP000264492"/>
    </source>
</evidence>
<dbReference type="Pfam" id="PF03330">
    <property type="entry name" value="DPBB_1"/>
    <property type="match status" value="1"/>
</dbReference>
<feature type="region of interest" description="Disordered" evidence="6">
    <location>
        <begin position="219"/>
        <end position="248"/>
    </location>
</feature>
<dbReference type="Gene3D" id="3.30.70.1070">
    <property type="entry name" value="Sporulation related repeat"/>
    <property type="match status" value="1"/>
</dbReference>
<proteinExistence type="inferred from homology"/>
<dbReference type="RefSeq" id="WP_115859720.1">
    <property type="nucleotide sequence ID" value="NZ_QTSU01000002.1"/>
</dbReference>
<keyword evidence="4" id="KW-1003">Cell membrane</keyword>
<dbReference type="EMBL" id="QTSU01000002">
    <property type="protein sequence ID" value="RDZ27344.1"/>
    <property type="molecule type" value="Genomic_DNA"/>
</dbReference>
<evidence type="ECO:0000256" key="3">
    <source>
        <dbReference type="ARBA" id="ARBA00023316"/>
    </source>
</evidence>
<dbReference type="PANTHER" id="PTHR34183:SF1">
    <property type="entry name" value="ENDOLYTIC PEPTIDOGLYCAN TRANSGLYCOSYLASE RLPA"/>
    <property type="match status" value="1"/>
</dbReference>
<keyword evidence="1 7" id="KW-0732">Signal</keyword>
<protein>
    <recommendedName>
        <fullName evidence="4">Endolytic peptidoglycan transglycosylase RlpA</fullName>
        <ecNumber evidence="4">4.2.2.-</ecNumber>
    </recommendedName>
</protein>
<comment type="similarity">
    <text evidence="4 5">Belongs to the RlpA family.</text>
</comment>
<sequence length="470" mass="49460">MKRLIAAILPLALAACASAPRKPASESVALPDRDRVHSSGLPTAGGRKKSPYAPAQEDASKRGNYTAGGLYAPGVRDSTPDYVPNVDAIPEPDVVAEPRSRFGNRSPYSVLGKTYRVLDNHDDYVETGTASYYGQKFHGRRTSNLEVYDMYAFTAAHKSLPLPSFARVTNLDNGKSVVVRVNDRGPFHDGRVIDLSYAAAVKLGITQRGTGRVEVRALHPGEDAPPVLAAAPKPPEAKPTESKQADTAPSAMDRLVSAMPIASAQAGELPPGVRVATGKPAPVAAKSAAAAPKAGTGGDYRFDMMQNGKTMSADEFEAWMKARQVRVATGKAAPAAAAPARKLSRAERRALEQQRKAEATAALPAPAKAPPPPSPAKAATEVAAAIERSPAARDGDVTLQVASFSARSNADRALGMLKDAGIGDARLLDGNANGQKVWRLRVGPLQAERAPELAARIVGLGFGQPQRVRD</sequence>
<dbReference type="Pfam" id="PF05036">
    <property type="entry name" value="SPOR"/>
    <property type="match status" value="1"/>
</dbReference>
<keyword evidence="3 4" id="KW-0961">Cell wall biogenesis/degradation</keyword>
<dbReference type="InterPro" id="IPR034718">
    <property type="entry name" value="RlpA"/>
</dbReference>
<evidence type="ECO:0000256" key="4">
    <source>
        <dbReference type="HAMAP-Rule" id="MF_02071"/>
    </source>
</evidence>
<dbReference type="AlphaFoldDB" id="A0A371K0C6"/>
<reference evidence="9 10" key="1">
    <citation type="submission" date="2018-08" db="EMBL/GenBank/DDBJ databases">
        <title>Lysobacter sp. zong2l5, whole genome shotgun sequence.</title>
        <authorList>
            <person name="Zhang X."/>
            <person name="Feng G."/>
            <person name="Zhu H."/>
        </authorList>
    </citation>
    <scope>NUCLEOTIDE SEQUENCE [LARGE SCALE GENOMIC DNA]</scope>
    <source>
        <strain evidence="10">zong2l5</strain>
    </source>
</reference>
<dbReference type="GO" id="GO:0000270">
    <property type="term" value="P:peptidoglycan metabolic process"/>
    <property type="evidence" value="ECO:0007669"/>
    <property type="project" value="UniProtKB-UniRule"/>
</dbReference>
<evidence type="ECO:0000259" key="8">
    <source>
        <dbReference type="PROSITE" id="PS51724"/>
    </source>
</evidence>
<keyword evidence="4" id="KW-0449">Lipoprotein</keyword>
<dbReference type="Proteomes" id="UP000264492">
    <property type="component" value="Unassembled WGS sequence"/>
</dbReference>
<dbReference type="InterPro" id="IPR012997">
    <property type="entry name" value="RplA"/>
</dbReference>
<dbReference type="GO" id="GO:0071555">
    <property type="term" value="P:cell wall organization"/>
    <property type="evidence" value="ECO:0007669"/>
    <property type="project" value="UniProtKB-KW"/>
</dbReference>
<feature type="region of interest" description="Disordered" evidence="6">
    <location>
        <begin position="22"/>
        <end position="79"/>
    </location>
</feature>
<organism evidence="9 10">
    <name type="scientific">Lysobacter silvisoli</name>
    <dbReference type="NCBI Taxonomy" id="2293254"/>
    <lineage>
        <taxon>Bacteria</taxon>
        <taxon>Pseudomonadati</taxon>
        <taxon>Pseudomonadota</taxon>
        <taxon>Gammaproteobacteria</taxon>
        <taxon>Lysobacterales</taxon>
        <taxon>Lysobacteraceae</taxon>
        <taxon>Lysobacter</taxon>
    </lineage>
</organism>
<dbReference type="CDD" id="cd22268">
    <property type="entry name" value="DPBB_RlpA-like"/>
    <property type="match status" value="1"/>
</dbReference>
<dbReference type="PROSITE" id="PS51724">
    <property type="entry name" value="SPOR"/>
    <property type="match status" value="1"/>
</dbReference>
<comment type="caution">
    <text evidence="9">The sequence shown here is derived from an EMBL/GenBank/DDBJ whole genome shotgun (WGS) entry which is preliminary data.</text>
</comment>
<evidence type="ECO:0000256" key="1">
    <source>
        <dbReference type="ARBA" id="ARBA00022729"/>
    </source>
</evidence>
<dbReference type="PROSITE" id="PS51257">
    <property type="entry name" value="PROKAR_LIPOPROTEIN"/>
    <property type="match status" value="1"/>
</dbReference>